<reference evidence="1" key="1">
    <citation type="journal article" date="2022" name="Int. J. Mol. Sci.">
        <title>Draft Genome of Tanacetum Coccineum: Genomic Comparison of Closely Related Tanacetum-Family Plants.</title>
        <authorList>
            <person name="Yamashiro T."/>
            <person name="Shiraishi A."/>
            <person name="Nakayama K."/>
            <person name="Satake H."/>
        </authorList>
    </citation>
    <scope>NUCLEOTIDE SEQUENCE</scope>
</reference>
<gene>
    <name evidence="1" type="ORF">Tco_1044981</name>
</gene>
<sequence length="149" mass="17408">MDYLHTTKAKLGINLDIPLSEQDPLEKLNDLANKKRKHADDIHDYFKANKRTKSSVQYEDHLPGTVLNEPVLGMIMFNSYHRPYFVTIEDLKDFSDTTLYTVQEIFFGRHQGPGLDDHARTFSSLLFAELDKRNLNPLKQMRTIEQLRQ</sequence>
<evidence type="ECO:0000313" key="2">
    <source>
        <dbReference type="Proteomes" id="UP001151760"/>
    </source>
</evidence>
<dbReference type="Proteomes" id="UP001151760">
    <property type="component" value="Unassembled WGS sequence"/>
</dbReference>
<keyword evidence="2" id="KW-1185">Reference proteome</keyword>
<name>A0ABQ5GRF7_9ASTR</name>
<protein>
    <submittedName>
        <fullName evidence="1">Uncharacterized protein</fullName>
    </submittedName>
</protein>
<comment type="caution">
    <text evidence="1">The sequence shown here is derived from an EMBL/GenBank/DDBJ whole genome shotgun (WGS) entry which is preliminary data.</text>
</comment>
<accession>A0ABQ5GRF7</accession>
<dbReference type="EMBL" id="BQNB010018786">
    <property type="protein sequence ID" value="GJT78256.1"/>
    <property type="molecule type" value="Genomic_DNA"/>
</dbReference>
<organism evidence="1 2">
    <name type="scientific">Tanacetum coccineum</name>
    <dbReference type="NCBI Taxonomy" id="301880"/>
    <lineage>
        <taxon>Eukaryota</taxon>
        <taxon>Viridiplantae</taxon>
        <taxon>Streptophyta</taxon>
        <taxon>Embryophyta</taxon>
        <taxon>Tracheophyta</taxon>
        <taxon>Spermatophyta</taxon>
        <taxon>Magnoliopsida</taxon>
        <taxon>eudicotyledons</taxon>
        <taxon>Gunneridae</taxon>
        <taxon>Pentapetalae</taxon>
        <taxon>asterids</taxon>
        <taxon>campanulids</taxon>
        <taxon>Asterales</taxon>
        <taxon>Asteraceae</taxon>
        <taxon>Asteroideae</taxon>
        <taxon>Anthemideae</taxon>
        <taxon>Anthemidinae</taxon>
        <taxon>Tanacetum</taxon>
    </lineage>
</organism>
<proteinExistence type="predicted"/>
<reference evidence="1" key="2">
    <citation type="submission" date="2022-01" db="EMBL/GenBank/DDBJ databases">
        <authorList>
            <person name="Yamashiro T."/>
            <person name="Shiraishi A."/>
            <person name="Satake H."/>
            <person name="Nakayama K."/>
        </authorList>
    </citation>
    <scope>NUCLEOTIDE SEQUENCE</scope>
</reference>
<evidence type="ECO:0000313" key="1">
    <source>
        <dbReference type="EMBL" id="GJT78256.1"/>
    </source>
</evidence>